<dbReference type="InterPro" id="IPR050535">
    <property type="entry name" value="DNA_Repair-Maintenance_Comp"/>
</dbReference>
<evidence type="ECO:0000259" key="1">
    <source>
        <dbReference type="Pfam" id="PF00149"/>
    </source>
</evidence>
<dbReference type="Gene3D" id="3.60.21.10">
    <property type="match status" value="1"/>
</dbReference>
<dbReference type="PANTHER" id="PTHR30337">
    <property type="entry name" value="COMPONENT OF ATP-DEPENDENT DSDNA EXONUCLEASE"/>
    <property type="match status" value="1"/>
</dbReference>
<dbReference type="InterPro" id="IPR004843">
    <property type="entry name" value="Calcineurin-like_PHP"/>
</dbReference>
<dbReference type="EMBL" id="MN740109">
    <property type="protein sequence ID" value="QHT88120.1"/>
    <property type="molecule type" value="Genomic_DNA"/>
</dbReference>
<name>A0A6C0I6A2_9ZZZZ</name>
<evidence type="ECO:0000313" key="2">
    <source>
        <dbReference type="EMBL" id="QHT88120.1"/>
    </source>
</evidence>
<sequence>MTLNILCIGDIHIQTNNTIDIKIFTDKLYDYIKKNEEIIDIIVLMGDILHTHERLHTIPFNIANMMIEQLSIMKPLYVLVGNHDYINNSQFLSTNHWMNCFKIRKNVHIVDNVMVCNHNNLNVIMCPYVPDGRFIEALNTLKSTSSDWTKAECILAHQLLDGAKMGAIVAENIEKWEDTYPYLISGHIHDKQKVKNNLYYTGSSMQHAFGESHDKTISLVKIDTSINIEEIDLDLPKKQILYYDIENIDPSIDKQNEQTINKILNILDTPNTHYKITITGNFEQFKMFKKNPLFLKLQKNETKVVFKNKLADILNKKHLLNETIDNSDNLSFKDILHELVTNDNKINYTNKMRLYNIYNTFYNQTPLYNNNNIELVD</sequence>
<dbReference type="AlphaFoldDB" id="A0A6C0I6A2"/>
<dbReference type="GO" id="GO:0016787">
    <property type="term" value="F:hydrolase activity"/>
    <property type="evidence" value="ECO:0007669"/>
    <property type="project" value="InterPro"/>
</dbReference>
<dbReference type="InterPro" id="IPR029052">
    <property type="entry name" value="Metallo-depent_PP-like"/>
</dbReference>
<reference evidence="2" key="1">
    <citation type="journal article" date="2020" name="Nature">
        <title>Giant virus diversity and host interactions through global metagenomics.</title>
        <authorList>
            <person name="Schulz F."/>
            <person name="Roux S."/>
            <person name="Paez-Espino D."/>
            <person name="Jungbluth S."/>
            <person name="Walsh D.A."/>
            <person name="Denef V.J."/>
            <person name="McMahon K.D."/>
            <person name="Konstantinidis K.T."/>
            <person name="Eloe-Fadrosh E.A."/>
            <person name="Kyrpides N.C."/>
            <person name="Woyke T."/>
        </authorList>
    </citation>
    <scope>NUCLEOTIDE SEQUENCE</scope>
    <source>
        <strain evidence="2">GVMAG-M-3300023184-24</strain>
    </source>
</reference>
<organism evidence="2">
    <name type="scientific">viral metagenome</name>
    <dbReference type="NCBI Taxonomy" id="1070528"/>
    <lineage>
        <taxon>unclassified sequences</taxon>
        <taxon>metagenomes</taxon>
        <taxon>organismal metagenomes</taxon>
    </lineage>
</organism>
<feature type="domain" description="Calcineurin-like phosphoesterase" evidence="1">
    <location>
        <begin position="4"/>
        <end position="189"/>
    </location>
</feature>
<dbReference type="PANTHER" id="PTHR30337:SF0">
    <property type="entry name" value="NUCLEASE SBCCD SUBUNIT D"/>
    <property type="match status" value="1"/>
</dbReference>
<accession>A0A6C0I6A2</accession>
<dbReference type="SUPFAM" id="SSF56300">
    <property type="entry name" value="Metallo-dependent phosphatases"/>
    <property type="match status" value="1"/>
</dbReference>
<dbReference type="Pfam" id="PF00149">
    <property type="entry name" value="Metallophos"/>
    <property type="match status" value="1"/>
</dbReference>
<proteinExistence type="predicted"/>
<protein>
    <recommendedName>
        <fullName evidence="1">Calcineurin-like phosphoesterase domain-containing protein</fullName>
    </recommendedName>
</protein>